<proteinExistence type="predicted"/>
<name>A0A239XP94_STRAI</name>
<sequence>MTIYETVGYSQPLHAYDKKPPFRYLKEFKPILVPKGVEIDDYKRQQAPYFISGKIKPNEQGIYKRNNDSLTNRDIVLIDYDDLEDVESFKTAVSRALGEYNYMIYSTIKHSPEKPRYRLAVDVDKSMNESQYRSTIEEITQAIGLPFDMASLTWSQLMGLPVDAGHYDCVINEGRPYVIKGGTVTNAIQTSYKSRTGVSMTMRVIHTLMNGYGAEGGRNQHLAQFVGLLLNKWVDCDVPTAYELARIANEQTDDPLPVAELDNTFRSIVKAESRKRGV</sequence>
<dbReference type="KEGG" id="saco:SAME_02434"/>
<dbReference type="RefSeq" id="WP_095123654.1">
    <property type="nucleotide sequence ID" value="NZ_LT906454.1"/>
</dbReference>
<accession>A0A239XP94</accession>
<dbReference type="AlphaFoldDB" id="A0A239XP94"/>
<gene>
    <name evidence="2" type="ORF">SAMEA4504048_02434</name>
</gene>
<dbReference type="EMBL" id="LT906454">
    <property type="protein sequence ID" value="SNV47903.1"/>
    <property type="molecule type" value="Genomic_DNA"/>
</dbReference>
<dbReference type="OrthoDB" id="9763644at2"/>
<protein>
    <submittedName>
        <fullName evidence="2">Phage protein</fullName>
    </submittedName>
</protein>
<evidence type="ECO:0000313" key="3">
    <source>
        <dbReference type="Proteomes" id="UP000215144"/>
    </source>
</evidence>
<feature type="domain" description="Primase C-terminal 1" evidence="1">
    <location>
        <begin position="207"/>
        <end position="274"/>
    </location>
</feature>
<evidence type="ECO:0000313" key="2">
    <source>
        <dbReference type="EMBL" id="SNV47903.1"/>
    </source>
</evidence>
<dbReference type="Pfam" id="PF08708">
    <property type="entry name" value="PriCT_1"/>
    <property type="match status" value="1"/>
</dbReference>
<organism evidence="2 3">
    <name type="scientific">Streptococcus acidominimus</name>
    <dbReference type="NCBI Taxonomy" id="1326"/>
    <lineage>
        <taxon>Bacteria</taxon>
        <taxon>Bacillati</taxon>
        <taxon>Bacillota</taxon>
        <taxon>Bacilli</taxon>
        <taxon>Lactobacillales</taxon>
        <taxon>Streptococcaceae</taxon>
        <taxon>Streptococcus</taxon>
    </lineage>
</organism>
<dbReference type="Proteomes" id="UP000215144">
    <property type="component" value="Chromosome 1"/>
</dbReference>
<dbReference type="InterPro" id="IPR014820">
    <property type="entry name" value="PriCT_1"/>
</dbReference>
<evidence type="ECO:0000259" key="1">
    <source>
        <dbReference type="SMART" id="SM00942"/>
    </source>
</evidence>
<reference evidence="2 3" key="1">
    <citation type="submission" date="2017-06" db="EMBL/GenBank/DDBJ databases">
        <authorList>
            <consortium name="Pathogen Informatics"/>
        </authorList>
    </citation>
    <scope>NUCLEOTIDE SEQUENCE [LARGE SCALE GENOMIC DNA]</scope>
    <source>
        <strain evidence="2 3">NCTC11291</strain>
    </source>
</reference>
<dbReference type="SMART" id="SM00942">
    <property type="entry name" value="PriCT_1"/>
    <property type="match status" value="1"/>
</dbReference>